<protein>
    <recommendedName>
        <fullName evidence="4">Attacin C-terminal domain-containing protein</fullName>
    </recommendedName>
</protein>
<dbReference type="STRING" id="7244.B4LFS0"/>
<accession>B4LFS0</accession>
<name>B4LFS0_DROVI</name>
<evidence type="ECO:0000256" key="1">
    <source>
        <dbReference type="SAM" id="SignalP"/>
    </source>
</evidence>
<evidence type="ECO:0000313" key="3">
    <source>
        <dbReference type="Proteomes" id="UP000008792"/>
    </source>
</evidence>
<dbReference type="AlphaFoldDB" id="B4LFS0"/>
<dbReference type="InParanoid" id="B4LFS0"/>
<dbReference type="KEGG" id="dvi:6623280"/>
<feature type="chain" id="PRO_5002815968" description="Attacin C-terminal domain-containing protein" evidence="1">
    <location>
        <begin position="23"/>
        <end position="99"/>
    </location>
</feature>
<dbReference type="OMA" id="DYGGGIQ"/>
<dbReference type="FunCoup" id="B4LFS0">
    <property type="interactions" value="41"/>
</dbReference>
<dbReference type="eggNOG" id="ENOG502T9DD">
    <property type="taxonomic scope" value="Eukaryota"/>
</dbReference>
<evidence type="ECO:0008006" key="4">
    <source>
        <dbReference type="Google" id="ProtNLM"/>
    </source>
</evidence>
<reference evidence="2 3" key="1">
    <citation type="journal article" date="2007" name="Nature">
        <title>Evolution of genes and genomes on the Drosophila phylogeny.</title>
        <authorList>
            <consortium name="Drosophila 12 Genomes Consortium"/>
            <person name="Clark A.G."/>
            <person name="Eisen M.B."/>
            <person name="Smith D.R."/>
            <person name="Bergman C.M."/>
            <person name="Oliver B."/>
            <person name="Markow T.A."/>
            <person name="Kaufman T.C."/>
            <person name="Kellis M."/>
            <person name="Gelbart W."/>
            <person name="Iyer V.N."/>
            <person name="Pollard D.A."/>
            <person name="Sackton T.B."/>
            <person name="Larracuente A.M."/>
            <person name="Singh N.D."/>
            <person name="Abad J.P."/>
            <person name="Abt D.N."/>
            <person name="Adryan B."/>
            <person name="Aguade M."/>
            <person name="Akashi H."/>
            <person name="Anderson W.W."/>
            <person name="Aquadro C.F."/>
            <person name="Ardell D.H."/>
            <person name="Arguello R."/>
            <person name="Artieri C.G."/>
            <person name="Barbash D.A."/>
            <person name="Barker D."/>
            <person name="Barsanti P."/>
            <person name="Batterham P."/>
            <person name="Batzoglou S."/>
            <person name="Begun D."/>
            <person name="Bhutkar A."/>
            <person name="Blanco E."/>
            <person name="Bosak S.A."/>
            <person name="Bradley R.K."/>
            <person name="Brand A.D."/>
            <person name="Brent M.R."/>
            <person name="Brooks A.N."/>
            <person name="Brown R.H."/>
            <person name="Butlin R.K."/>
            <person name="Caggese C."/>
            <person name="Calvi B.R."/>
            <person name="Bernardo de Carvalho A."/>
            <person name="Caspi A."/>
            <person name="Castrezana S."/>
            <person name="Celniker S.E."/>
            <person name="Chang J.L."/>
            <person name="Chapple C."/>
            <person name="Chatterji S."/>
            <person name="Chinwalla A."/>
            <person name="Civetta A."/>
            <person name="Clifton S.W."/>
            <person name="Comeron J.M."/>
            <person name="Costello J.C."/>
            <person name="Coyne J.A."/>
            <person name="Daub J."/>
            <person name="David R.G."/>
            <person name="Delcher A.L."/>
            <person name="Delehaunty K."/>
            <person name="Do C.B."/>
            <person name="Ebling H."/>
            <person name="Edwards K."/>
            <person name="Eickbush T."/>
            <person name="Evans J.D."/>
            <person name="Filipski A."/>
            <person name="Findeiss S."/>
            <person name="Freyhult E."/>
            <person name="Fulton L."/>
            <person name="Fulton R."/>
            <person name="Garcia A.C."/>
            <person name="Gardiner A."/>
            <person name="Garfield D.A."/>
            <person name="Garvin B.E."/>
            <person name="Gibson G."/>
            <person name="Gilbert D."/>
            <person name="Gnerre S."/>
            <person name="Godfrey J."/>
            <person name="Good R."/>
            <person name="Gotea V."/>
            <person name="Gravely B."/>
            <person name="Greenberg A.J."/>
            <person name="Griffiths-Jones S."/>
            <person name="Gross S."/>
            <person name="Guigo R."/>
            <person name="Gustafson E.A."/>
            <person name="Haerty W."/>
            <person name="Hahn M.W."/>
            <person name="Halligan D.L."/>
            <person name="Halpern A.L."/>
            <person name="Halter G.M."/>
            <person name="Han M.V."/>
            <person name="Heger A."/>
            <person name="Hillier L."/>
            <person name="Hinrichs A.S."/>
            <person name="Holmes I."/>
            <person name="Hoskins R.A."/>
            <person name="Hubisz M.J."/>
            <person name="Hultmark D."/>
            <person name="Huntley M.A."/>
            <person name="Jaffe D.B."/>
            <person name="Jagadeeshan S."/>
            <person name="Jeck W.R."/>
            <person name="Johnson J."/>
            <person name="Jones C.D."/>
            <person name="Jordan W.C."/>
            <person name="Karpen G.H."/>
            <person name="Kataoka E."/>
            <person name="Keightley P.D."/>
            <person name="Kheradpour P."/>
            <person name="Kirkness E.F."/>
            <person name="Koerich L.B."/>
            <person name="Kristiansen K."/>
            <person name="Kudrna D."/>
            <person name="Kulathinal R.J."/>
            <person name="Kumar S."/>
            <person name="Kwok R."/>
            <person name="Lander E."/>
            <person name="Langley C.H."/>
            <person name="Lapoint R."/>
            <person name="Lazzaro B.P."/>
            <person name="Lee S.J."/>
            <person name="Levesque L."/>
            <person name="Li R."/>
            <person name="Lin C.F."/>
            <person name="Lin M.F."/>
            <person name="Lindblad-Toh K."/>
            <person name="Llopart A."/>
            <person name="Long M."/>
            <person name="Low L."/>
            <person name="Lozovsky E."/>
            <person name="Lu J."/>
            <person name="Luo M."/>
            <person name="Machado C.A."/>
            <person name="Makalowski W."/>
            <person name="Marzo M."/>
            <person name="Matsuda M."/>
            <person name="Matzkin L."/>
            <person name="McAllister B."/>
            <person name="McBride C.S."/>
            <person name="McKernan B."/>
            <person name="McKernan K."/>
            <person name="Mendez-Lago M."/>
            <person name="Minx P."/>
            <person name="Mollenhauer M.U."/>
            <person name="Montooth K."/>
            <person name="Mount S.M."/>
            <person name="Mu X."/>
            <person name="Myers E."/>
            <person name="Negre B."/>
            <person name="Newfeld S."/>
            <person name="Nielsen R."/>
            <person name="Noor M.A."/>
            <person name="O'Grady P."/>
            <person name="Pachter L."/>
            <person name="Papaceit M."/>
            <person name="Parisi M.J."/>
            <person name="Parisi M."/>
            <person name="Parts L."/>
            <person name="Pedersen J.S."/>
            <person name="Pesole G."/>
            <person name="Phillippy A.M."/>
            <person name="Ponting C.P."/>
            <person name="Pop M."/>
            <person name="Porcelli D."/>
            <person name="Powell J.R."/>
            <person name="Prohaska S."/>
            <person name="Pruitt K."/>
            <person name="Puig M."/>
            <person name="Quesneville H."/>
            <person name="Ram K.R."/>
            <person name="Rand D."/>
            <person name="Rasmussen M.D."/>
            <person name="Reed L.K."/>
            <person name="Reenan R."/>
            <person name="Reily A."/>
            <person name="Remington K.A."/>
            <person name="Rieger T.T."/>
            <person name="Ritchie M.G."/>
            <person name="Robin C."/>
            <person name="Rogers Y.H."/>
            <person name="Rohde C."/>
            <person name="Rozas J."/>
            <person name="Rubenfield M.J."/>
            <person name="Ruiz A."/>
            <person name="Russo S."/>
            <person name="Salzberg S.L."/>
            <person name="Sanchez-Gracia A."/>
            <person name="Saranga D.J."/>
            <person name="Sato H."/>
            <person name="Schaeffer S.W."/>
            <person name="Schatz M.C."/>
            <person name="Schlenke T."/>
            <person name="Schwartz R."/>
            <person name="Segarra C."/>
            <person name="Singh R.S."/>
            <person name="Sirot L."/>
            <person name="Sirota M."/>
            <person name="Sisneros N.B."/>
            <person name="Smith C.D."/>
            <person name="Smith T.F."/>
            <person name="Spieth J."/>
            <person name="Stage D.E."/>
            <person name="Stark A."/>
            <person name="Stephan W."/>
            <person name="Strausberg R.L."/>
            <person name="Strempel S."/>
            <person name="Sturgill D."/>
            <person name="Sutton G."/>
            <person name="Sutton G.G."/>
            <person name="Tao W."/>
            <person name="Teichmann S."/>
            <person name="Tobari Y.N."/>
            <person name="Tomimura Y."/>
            <person name="Tsolas J.M."/>
            <person name="Valente V.L."/>
            <person name="Venter E."/>
            <person name="Venter J.C."/>
            <person name="Vicario S."/>
            <person name="Vieira F.G."/>
            <person name="Vilella A.J."/>
            <person name="Villasante A."/>
            <person name="Walenz B."/>
            <person name="Wang J."/>
            <person name="Wasserman M."/>
            <person name="Watts T."/>
            <person name="Wilson D."/>
            <person name="Wilson R.K."/>
            <person name="Wing R.A."/>
            <person name="Wolfner M.F."/>
            <person name="Wong A."/>
            <person name="Wong G.K."/>
            <person name="Wu C.I."/>
            <person name="Wu G."/>
            <person name="Yamamoto D."/>
            <person name="Yang H.P."/>
            <person name="Yang S.P."/>
            <person name="Yorke J.A."/>
            <person name="Yoshida K."/>
            <person name="Zdobnov E."/>
            <person name="Zhang P."/>
            <person name="Zhang Y."/>
            <person name="Zimin A.V."/>
            <person name="Baldwin J."/>
            <person name="Abdouelleil A."/>
            <person name="Abdulkadir J."/>
            <person name="Abebe A."/>
            <person name="Abera B."/>
            <person name="Abreu J."/>
            <person name="Acer S.C."/>
            <person name="Aftuck L."/>
            <person name="Alexander A."/>
            <person name="An P."/>
            <person name="Anderson E."/>
            <person name="Anderson S."/>
            <person name="Arachi H."/>
            <person name="Azer M."/>
            <person name="Bachantsang P."/>
            <person name="Barry A."/>
            <person name="Bayul T."/>
            <person name="Berlin A."/>
            <person name="Bessette D."/>
            <person name="Bloom T."/>
            <person name="Blye J."/>
            <person name="Boguslavskiy L."/>
            <person name="Bonnet C."/>
            <person name="Boukhgalter B."/>
            <person name="Bourzgui I."/>
            <person name="Brown A."/>
            <person name="Cahill P."/>
            <person name="Channer S."/>
            <person name="Cheshatsang Y."/>
            <person name="Chuda L."/>
            <person name="Citroen M."/>
            <person name="Collymore A."/>
            <person name="Cooke P."/>
            <person name="Costello M."/>
            <person name="D'Aco K."/>
            <person name="Daza R."/>
            <person name="De Haan G."/>
            <person name="DeGray S."/>
            <person name="DeMaso C."/>
            <person name="Dhargay N."/>
            <person name="Dooley K."/>
            <person name="Dooley E."/>
            <person name="Doricent M."/>
            <person name="Dorje P."/>
            <person name="Dorjee K."/>
            <person name="Dupes A."/>
            <person name="Elong R."/>
            <person name="Falk J."/>
            <person name="Farina A."/>
            <person name="Faro S."/>
            <person name="Ferguson D."/>
            <person name="Fisher S."/>
            <person name="Foley C.D."/>
            <person name="Franke A."/>
            <person name="Friedrich D."/>
            <person name="Gadbois L."/>
            <person name="Gearin G."/>
            <person name="Gearin C.R."/>
            <person name="Giannoukos G."/>
            <person name="Goode T."/>
            <person name="Graham J."/>
            <person name="Grandbois E."/>
            <person name="Grewal S."/>
            <person name="Gyaltsen K."/>
            <person name="Hafez N."/>
            <person name="Hagos B."/>
            <person name="Hall J."/>
            <person name="Henson C."/>
            <person name="Hollinger A."/>
            <person name="Honan T."/>
            <person name="Huard M.D."/>
            <person name="Hughes L."/>
            <person name="Hurhula B."/>
            <person name="Husby M.E."/>
            <person name="Kamat A."/>
            <person name="Kanga B."/>
            <person name="Kashin S."/>
            <person name="Khazanovich D."/>
            <person name="Kisner P."/>
            <person name="Lance K."/>
            <person name="Lara M."/>
            <person name="Lee W."/>
            <person name="Lennon N."/>
            <person name="Letendre F."/>
            <person name="LeVine R."/>
            <person name="Lipovsky A."/>
            <person name="Liu X."/>
            <person name="Liu J."/>
            <person name="Liu S."/>
            <person name="Lokyitsang T."/>
            <person name="Lokyitsang Y."/>
            <person name="Lubonja R."/>
            <person name="Lui A."/>
            <person name="MacDonald P."/>
            <person name="Magnisalis V."/>
            <person name="Maru K."/>
            <person name="Matthews C."/>
            <person name="McCusker W."/>
            <person name="McDonough S."/>
            <person name="Mehta T."/>
            <person name="Meldrim J."/>
            <person name="Meneus L."/>
            <person name="Mihai O."/>
            <person name="Mihalev A."/>
            <person name="Mihova T."/>
            <person name="Mittelman R."/>
            <person name="Mlenga V."/>
            <person name="Montmayeur A."/>
            <person name="Mulrain L."/>
            <person name="Navidi A."/>
            <person name="Naylor J."/>
            <person name="Negash T."/>
            <person name="Nguyen T."/>
            <person name="Nguyen N."/>
            <person name="Nicol R."/>
            <person name="Norbu C."/>
            <person name="Norbu N."/>
            <person name="Novod N."/>
            <person name="O'Neill B."/>
            <person name="Osman S."/>
            <person name="Markiewicz E."/>
            <person name="Oyono O.L."/>
            <person name="Patti C."/>
            <person name="Phunkhang P."/>
            <person name="Pierre F."/>
            <person name="Priest M."/>
            <person name="Raghuraman S."/>
            <person name="Rege F."/>
            <person name="Reyes R."/>
            <person name="Rise C."/>
            <person name="Rogov P."/>
            <person name="Ross K."/>
            <person name="Ryan E."/>
            <person name="Settipalli S."/>
            <person name="Shea T."/>
            <person name="Sherpa N."/>
            <person name="Shi L."/>
            <person name="Shih D."/>
            <person name="Sparrow T."/>
            <person name="Spaulding J."/>
            <person name="Stalker J."/>
            <person name="Stange-Thomann N."/>
            <person name="Stavropoulos S."/>
            <person name="Stone C."/>
            <person name="Strader C."/>
            <person name="Tesfaye S."/>
            <person name="Thomson T."/>
            <person name="Thoulutsang Y."/>
            <person name="Thoulutsang D."/>
            <person name="Topham K."/>
            <person name="Topping I."/>
            <person name="Tsamla T."/>
            <person name="Vassiliev H."/>
            <person name="Vo A."/>
            <person name="Wangchuk T."/>
            <person name="Wangdi T."/>
            <person name="Weiand M."/>
            <person name="Wilkinson J."/>
            <person name="Wilson A."/>
            <person name="Yadav S."/>
            <person name="Young G."/>
            <person name="Yu Q."/>
            <person name="Zembek L."/>
            <person name="Zhong D."/>
            <person name="Zimmer A."/>
            <person name="Zwirko Z."/>
            <person name="Jaffe D.B."/>
            <person name="Alvarez P."/>
            <person name="Brockman W."/>
            <person name="Butler J."/>
            <person name="Chin C."/>
            <person name="Gnerre S."/>
            <person name="Grabherr M."/>
            <person name="Kleber M."/>
            <person name="Mauceli E."/>
            <person name="MacCallum I."/>
        </authorList>
    </citation>
    <scope>NUCLEOTIDE SEQUENCE [LARGE SCALE GENOMIC DNA]</scope>
    <source>
        <strain evidence="3">Tucson 15010-1051.87</strain>
    </source>
</reference>
<keyword evidence="3" id="KW-1185">Reference proteome</keyword>
<dbReference type="Proteomes" id="UP000008792">
    <property type="component" value="Unassembled WGS sequence"/>
</dbReference>
<feature type="signal peptide" evidence="1">
    <location>
        <begin position="1"/>
        <end position="22"/>
    </location>
</feature>
<proteinExistence type="predicted"/>
<dbReference type="HOGENOM" id="CLU_167084_0_0_1"/>
<dbReference type="OrthoDB" id="8019688at2759"/>
<dbReference type="PhylomeDB" id="B4LFS0"/>
<gene>
    <name evidence="2" type="primary">Dvir\GJ13166</name>
    <name evidence="2" type="ORF">Dvir_GJ13166</name>
</gene>
<organism evidence="2 3">
    <name type="scientific">Drosophila virilis</name>
    <name type="common">Fruit fly</name>
    <dbReference type="NCBI Taxonomy" id="7244"/>
    <lineage>
        <taxon>Eukaryota</taxon>
        <taxon>Metazoa</taxon>
        <taxon>Ecdysozoa</taxon>
        <taxon>Arthropoda</taxon>
        <taxon>Hexapoda</taxon>
        <taxon>Insecta</taxon>
        <taxon>Pterygota</taxon>
        <taxon>Neoptera</taxon>
        <taxon>Endopterygota</taxon>
        <taxon>Diptera</taxon>
        <taxon>Brachycera</taxon>
        <taxon>Muscomorpha</taxon>
        <taxon>Ephydroidea</taxon>
        <taxon>Drosophilidae</taxon>
        <taxon>Drosophila</taxon>
    </lineage>
</organism>
<dbReference type="EMBL" id="CH940647">
    <property type="protein sequence ID" value="EDW69297.1"/>
    <property type="molecule type" value="Genomic_DNA"/>
</dbReference>
<evidence type="ECO:0000313" key="2">
    <source>
        <dbReference type="EMBL" id="EDW69297.1"/>
    </source>
</evidence>
<sequence>MSANKCYILLLLACCLAALAVADVPGNPANRLIRRQRSPQPQHGPMVLTADKDEAGRQANNQYNHNLFTRRNGLGSIGNPNIDYNHNSFGGGIQGNWRF</sequence>
<keyword evidence="1" id="KW-0732">Signal</keyword>